<sequence length="1184" mass="128131">MDRSQREQSSSAGKFQRRMSNKPSDELTHSFNRLSLATNSVAAGPPSSPSPSPYQSPSRSFDQNNSHSRHDSPSRAFANHPSVPRRTPSTSSLRDERRVSTSSLQKRSSVSSLRSVQTYSGNGVAPQRPSLSRRASSNFLSTTSPSMRPRSPMPEPPVQPAAPTASSIAQEHFKRELALHQSTDLQSKTLVIVQDACYGHRFSRPRTSKAGLEQIVERPERLLASVLGVSTAYIRLGRRYDDGQFAPHPDLDIRSLPVPPFQIRKTTRTMSLNSPAVTHVHGAKWMDELQIMCEAAESRLALNGKELVRPSSSGRDSSSASRPKLHEGDLYLCSESLNAFEGALGGVCEAVDAVFGPSSTTRAFVSIRPPGHHCSADYPSGFCWLNNVHVGITHAAMSHGLTHAAIIDFDLHHGDGSQEIAWEQNRKAKGASKNAPPHKKTAIGYFSLHDINSYPCEAGDVDKVRNASVCIDNAHGQSIWNVHLEPWKTSAGFWELYNTKYSILLEKTRKFLRSHTQRLLNSQNPPPPKAAIFISAGFDASEWEGVGMQRHKVNVPTDFYAKFTADIVRIAEEEGLGVDGRIISVLEGGYSDRALISGVLSHLSGLADSQKNTSENGDNRLATEMLSRLGLNDRPETVLEEDSTFDTEWWKLPLLEELELLANPPPPTPARKPREKGPPTYCSPTQASVAKIVMPSRDRRSISSQLSAGDGGYARPPLPVIDWATAAYELSKVLIPTDRQTISYQHSELKAENTRIRRDGHSTSNVSELIAVDDRRPMQLRERKQKSPTPELQTPKRPSRTSRRTTIASVSDLPDASIIESSGSSNQNSKATDAHSSRRLSIASTVASTTGGARSRGSVEGTSPPSSNESSAHVLNSRSGTSNGKSTDAILVQKSRAANVRTSPRKTAAAPQARTIGGGPMPPARSSSINKDISDRNLTNLSAGIRKLNIKLKVPSPEEHAAREEERRKVTTSRSTSKKSQTSKTPRSSSAKATGKISHPNTSSNQASSPPPPPPPPPTTALSITSSDPIKQKMPPPPPHINSDIDTIPTPDLSSPPLSANSSSGGIRGWPSDQITQRKYKEPSKTLSPAIRLEDKDDAPSASRTHISPPLTPLCAESSGRQPQPQLSVKPPSAPLGGGYHSAAVAQPSTINQLPVFTSTSAIPFSTAAASNAPPVPPQEEQRE</sequence>
<organism evidence="3 4">
    <name type="scientific">Blastomyces gilchristii (strain SLH14081)</name>
    <name type="common">Blastomyces dermatitidis</name>
    <dbReference type="NCBI Taxonomy" id="559298"/>
    <lineage>
        <taxon>Eukaryota</taxon>
        <taxon>Fungi</taxon>
        <taxon>Dikarya</taxon>
        <taxon>Ascomycota</taxon>
        <taxon>Pezizomycotina</taxon>
        <taxon>Eurotiomycetes</taxon>
        <taxon>Eurotiomycetidae</taxon>
        <taxon>Onygenales</taxon>
        <taxon>Ajellomycetaceae</taxon>
        <taxon>Blastomyces</taxon>
    </lineage>
</organism>
<keyword evidence="4" id="KW-1185">Reference proteome</keyword>
<dbReference type="AlphaFoldDB" id="A0A179UWZ9"/>
<dbReference type="InterPro" id="IPR023696">
    <property type="entry name" value="Ureohydrolase_dom_sf"/>
</dbReference>
<feature type="compositionally biased region" description="Basic and acidic residues" evidence="1">
    <location>
        <begin position="956"/>
        <end position="969"/>
    </location>
</feature>
<feature type="compositionally biased region" description="Polar residues" evidence="1">
    <location>
        <begin position="819"/>
        <end position="831"/>
    </location>
</feature>
<evidence type="ECO:0000313" key="4">
    <source>
        <dbReference type="Proteomes" id="UP000002038"/>
    </source>
</evidence>
<feature type="compositionally biased region" description="Polar residues" evidence="1">
    <location>
        <begin position="129"/>
        <end position="140"/>
    </location>
</feature>
<evidence type="ECO:0000313" key="3">
    <source>
        <dbReference type="EMBL" id="OAT11749.1"/>
    </source>
</evidence>
<feature type="compositionally biased region" description="Pro residues" evidence="1">
    <location>
        <begin position="1009"/>
        <end position="1019"/>
    </location>
</feature>
<feature type="compositionally biased region" description="Polar residues" evidence="1">
    <location>
        <begin position="860"/>
        <end position="886"/>
    </location>
</feature>
<dbReference type="InterPro" id="IPR037138">
    <property type="entry name" value="His_deacetylse_dom_sf"/>
</dbReference>
<dbReference type="GO" id="GO:0004407">
    <property type="term" value="F:histone deacetylase activity"/>
    <property type="evidence" value="ECO:0007669"/>
    <property type="project" value="TreeGrafter"/>
</dbReference>
<dbReference type="CDD" id="cd09998">
    <property type="entry name" value="HDAC_Hos3"/>
    <property type="match status" value="1"/>
</dbReference>
<feature type="region of interest" description="Disordered" evidence="1">
    <location>
        <begin position="952"/>
        <end position="1142"/>
    </location>
</feature>
<reference evidence="4" key="1">
    <citation type="journal article" date="2015" name="PLoS Genet.">
        <title>The dynamic genome and transcriptome of the human fungal pathogen Blastomyces and close relative Emmonsia.</title>
        <authorList>
            <person name="Munoz J.F."/>
            <person name="Gauthier G.M."/>
            <person name="Desjardins C.A."/>
            <person name="Gallo J.E."/>
            <person name="Holder J."/>
            <person name="Sullivan T.D."/>
            <person name="Marty A.J."/>
            <person name="Carmen J.C."/>
            <person name="Chen Z."/>
            <person name="Ding L."/>
            <person name="Gujja S."/>
            <person name="Magrini V."/>
            <person name="Misas E."/>
            <person name="Mitreva M."/>
            <person name="Priest M."/>
            <person name="Saif S."/>
            <person name="Whiston E.A."/>
            <person name="Young S."/>
            <person name="Zeng Q."/>
            <person name="Goldman W.E."/>
            <person name="Mardis E.R."/>
            <person name="Taylor J.W."/>
            <person name="McEwen J.G."/>
            <person name="Clay O.K."/>
            <person name="Klein B.S."/>
            <person name="Cuomo C.A."/>
        </authorList>
    </citation>
    <scope>NUCLEOTIDE SEQUENCE [LARGE SCALE GENOMIC DNA]</scope>
    <source>
        <strain evidence="4">SLH14081</strain>
    </source>
</reference>
<dbReference type="Gene3D" id="3.40.800.20">
    <property type="entry name" value="Histone deacetylase domain"/>
    <property type="match status" value="1"/>
</dbReference>
<dbReference type="KEGG" id="bgh:BDBG_07179"/>
<dbReference type="GO" id="GO:0010468">
    <property type="term" value="P:regulation of gene expression"/>
    <property type="evidence" value="ECO:0007669"/>
    <property type="project" value="UniProtKB-ARBA"/>
</dbReference>
<dbReference type="STRING" id="559298.A0A179UWZ9"/>
<dbReference type="InterPro" id="IPR000286">
    <property type="entry name" value="HDACs"/>
</dbReference>
<feature type="compositionally biased region" description="Polar residues" evidence="1">
    <location>
        <begin position="925"/>
        <end position="935"/>
    </location>
</feature>
<feature type="region of interest" description="Disordered" evidence="1">
    <location>
        <begin position="1"/>
        <end position="163"/>
    </location>
</feature>
<feature type="compositionally biased region" description="Polar residues" evidence="1">
    <location>
        <begin position="29"/>
        <end position="41"/>
    </location>
</feature>
<dbReference type="EMBL" id="GG657464">
    <property type="protein sequence ID" value="OAT11749.1"/>
    <property type="molecule type" value="Genomic_DNA"/>
</dbReference>
<dbReference type="VEuPathDB" id="FungiDB:BDBG_07179"/>
<dbReference type="Pfam" id="PF00850">
    <property type="entry name" value="Hist_deacetyl"/>
    <property type="match status" value="1"/>
</dbReference>
<name>A0A179UWZ9_BLAGS</name>
<proteinExistence type="predicted"/>
<feature type="region of interest" description="Disordered" evidence="1">
    <location>
        <begin position="753"/>
        <end position="935"/>
    </location>
</feature>
<feature type="compositionally biased region" description="Pro residues" evidence="1">
    <location>
        <begin position="151"/>
        <end position="160"/>
    </location>
</feature>
<evidence type="ECO:0000259" key="2">
    <source>
        <dbReference type="Pfam" id="PF00850"/>
    </source>
</evidence>
<dbReference type="SUPFAM" id="SSF52768">
    <property type="entry name" value="Arginase/deacetylase"/>
    <property type="match status" value="1"/>
</dbReference>
<gene>
    <name evidence="3" type="ORF">BDBG_07179</name>
</gene>
<dbReference type="PRINTS" id="PR01270">
    <property type="entry name" value="HDASUPER"/>
</dbReference>
<evidence type="ECO:0000256" key="1">
    <source>
        <dbReference type="SAM" id="MobiDB-lite"/>
    </source>
</evidence>
<feature type="compositionally biased region" description="Low complexity" evidence="1">
    <location>
        <begin position="81"/>
        <end position="92"/>
    </location>
</feature>
<dbReference type="PANTHER" id="PTHR47558">
    <property type="entry name" value="HISTONE DEACETYLASE HOS3"/>
    <property type="match status" value="1"/>
</dbReference>
<dbReference type="GO" id="GO:0005634">
    <property type="term" value="C:nucleus"/>
    <property type="evidence" value="ECO:0007669"/>
    <property type="project" value="TreeGrafter"/>
</dbReference>
<feature type="compositionally biased region" description="Low complexity" evidence="1">
    <location>
        <begin position="100"/>
        <end position="120"/>
    </location>
</feature>
<dbReference type="OrthoDB" id="5232919at2759"/>
<feature type="compositionally biased region" description="Low complexity" evidence="1">
    <location>
        <begin position="141"/>
        <end position="150"/>
    </location>
</feature>
<accession>A0A179UWZ9</accession>
<feature type="region of interest" description="Disordered" evidence="1">
    <location>
        <begin position="662"/>
        <end position="684"/>
    </location>
</feature>
<dbReference type="PANTHER" id="PTHR47558:SF1">
    <property type="entry name" value="HISTONE DEACETYLASE HOS3"/>
    <property type="match status" value="1"/>
</dbReference>
<feature type="compositionally biased region" description="Polar residues" evidence="1">
    <location>
        <begin position="842"/>
        <end position="852"/>
    </location>
</feature>
<dbReference type="InterPro" id="IPR053244">
    <property type="entry name" value="HDAC_HD_type_1"/>
</dbReference>
<dbReference type="InterPro" id="IPR023801">
    <property type="entry name" value="His_deacetylse_dom"/>
</dbReference>
<dbReference type="Proteomes" id="UP000002038">
    <property type="component" value="Unassembled WGS sequence"/>
</dbReference>
<dbReference type="GeneID" id="8502831"/>
<dbReference type="RefSeq" id="XP_002622668.1">
    <property type="nucleotide sequence ID" value="XM_002622622.2"/>
</dbReference>
<feature type="compositionally biased region" description="Low complexity" evidence="1">
    <location>
        <begin position="1053"/>
        <end position="1064"/>
    </location>
</feature>
<feature type="compositionally biased region" description="Basic and acidic residues" evidence="1">
    <location>
        <begin position="772"/>
        <end position="782"/>
    </location>
</feature>
<protein>
    <submittedName>
        <fullName evidence="3">Histone deacetylase HOS3</fullName>
    </submittedName>
</protein>
<dbReference type="FunFam" id="3.40.800.20:FF:000011">
    <property type="entry name" value="Histone deacetylase HOS3"/>
    <property type="match status" value="1"/>
</dbReference>
<feature type="compositionally biased region" description="Low complexity" evidence="1">
    <location>
        <begin position="972"/>
        <end position="990"/>
    </location>
</feature>
<feature type="domain" description="Histone deacetylase" evidence="2">
    <location>
        <begin position="271"/>
        <end position="605"/>
    </location>
</feature>